<gene>
    <name evidence="2" type="ORF">STENOSP10_02750</name>
</gene>
<protein>
    <submittedName>
        <fullName evidence="2">Carboxymuconolactone decarboxylase family protein</fullName>
    </submittedName>
</protein>
<sequence>MNSPRITPWQDGDPVPASLLAEIQARRPNGRLIGIDRLLLRSAPLAEGWNGLMRRVRAEFELKLEYLELIMLRVAVLNGASFEWDVHYPVYLQAGGTEAKANALRQPDPDAAFSSLERRLIELTDQSTRGVVVDATVIEALKQTLGERQAVEAVATVAAYNMVSRFLVALDIR</sequence>
<feature type="domain" description="Carboxymuconolactone decarboxylase-like" evidence="1">
    <location>
        <begin position="45"/>
        <end position="116"/>
    </location>
</feature>
<dbReference type="PANTHER" id="PTHR34846">
    <property type="entry name" value="4-CARBOXYMUCONOLACTONE DECARBOXYLASE FAMILY PROTEIN (AFU_ORTHOLOGUE AFUA_6G11590)"/>
    <property type="match status" value="1"/>
</dbReference>
<dbReference type="PANTHER" id="PTHR34846:SF11">
    <property type="entry name" value="4-CARBOXYMUCONOLACTONE DECARBOXYLASE FAMILY PROTEIN (AFU_ORTHOLOGUE AFUA_6G11590)"/>
    <property type="match status" value="1"/>
</dbReference>
<dbReference type="InterPro" id="IPR029032">
    <property type="entry name" value="AhpD-like"/>
</dbReference>
<accession>A0ABQ6Q956</accession>
<proteinExistence type="predicted"/>
<evidence type="ECO:0000313" key="2">
    <source>
        <dbReference type="EMBL" id="GMR26056.1"/>
    </source>
</evidence>
<organism evidence="2 3">
    <name type="scientific">Stenotrophomonas sepilia</name>
    <dbReference type="NCBI Taxonomy" id="2860290"/>
    <lineage>
        <taxon>Bacteria</taxon>
        <taxon>Pseudomonadati</taxon>
        <taxon>Pseudomonadota</taxon>
        <taxon>Gammaproteobacteria</taxon>
        <taxon>Lysobacterales</taxon>
        <taxon>Lysobacteraceae</taxon>
        <taxon>Stenotrophomonas</taxon>
        <taxon>Stenotrophomonas maltophilia group</taxon>
    </lineage>
</organism>
<dbReference type="EMBL" id="BTRJ01000002">
    <property type="protein sequence ID" value="GMR26056.1"/>
    <property type="molecule type" value="Genomic_DNA"/>
</dbReference>
<dbReference type="InterPro" id="IPR003779">
    <property type="entry name" value="CMD-like"/>
</dbReference>
<reference evidence="3" key="1">
    <citation type="submission" date="2023-07" db="EMBL/GenBank/DDBJ databases">
        <title>Genome sequence of Stenotrophomonas sp. Alg010 isolated from Sargassum waste.</title>
        <authorList>
            <person name="Mohapatra"/>
            <person name="B.R."/>
        </authorList>
    </citation>
    <scope>NUCLEOTIDE SEQUENCE [LARGE SCALE GENOMIC DNA]</scope>
    <source>
        <strain evidence="3">Alg010</strain>
    </source>
</reference>
<keyword evidence="3" id="KW-1185">Reference proteome</keyword>
<dbReference type="Proteomes" id="UP001306668">
    <property type="component" value="Unassembled WGS sequence"/>
</dbReference>
<dbReference type="Pfam" id="PF02627">
    <property type="entry name" value="CMD"/>
    <property type="match status" value="1"/>
</dbReference>
<comment type="caution">
    <text evidence="2">The sequence shown here is derived from an EMBL/GenBank/DDBJ whole genome shotgun (WGS) entry which is preliminary data.</text>
</comment>
<evidence type="ECO:0000313" key="3">
    <source>
        <dbReference type="Proteomes" id="UP001306668"/>
    </source>
</evidence>
<dbReference type="SUPFAM" id="SSF69118">
    <property type="entry name" value="AhpD-like"/>
    <property type="match status" value="1"/>
</dbReference>
<dbReference type="Gene3D" id="1.20.1290.10">
    <property type="entry name" value="AhpD-like"/>
    <property type="match status" value="1"/>
</dbReference>
<dbReference type="RefSeq" id="WP_338167391.1">
    <property type="nucleotide sequence ID" value="NZ_BTRJ01000002.1"/>
</dbReference>
<name>A0ABQ6Q956_9GAMM</name>
<evidence type="ECO:0000259" key="1">
    <source>
        <dbReference type="Pfam" id="PF02627"/>
    </source>
</evidence>